<gene>
    <name evidence="2" type="ORF">F444_07535</name>
</gene>
<organism evidence="2 3">
    <name type="scientific">Phytophthora nicotianae P1976</name>
    <dbReference type="NCBI Taxonomy" id="1317066"/>
    <lineage>
        <taxon>Eukaryota</taxon>
        <taxon>Sar</taxon>
        <taxon>Stramenopiles</taxon>
        <taxon>Oomycota</taxon>
        <taxon>Peronosporomycetes</taxon>
        <taxon>Peronosporales</taxon>
        <taxon>Peronosporaceae</taxon>
        <taxon>Phytophthora</taxon>
    </lineage>
</organism>
<evidence type="ECO:0000313" key="3">
    <source>
        <dbReference type="Proteomes" id="UP000028582"/>
    </source>
</evidence>
<accession>A0A081AEC7</accession>
<comment type="caution">
    <text evidence="2">The sequence shown here is derived from an EMBL/GenBank/DDBJ whole genome shotgun (WGS) entry which is preliminary data.</text>
</comment>
<protein>
    <submittedName>
        <fullName evidence="2">Uncharacterized protein</fullName>
    </submittedName>
</protein>
<evidence type="ECO:0000256" key="1">
    <source>
        <dbReference type="SAM" id="MobiDB-lite"/>
    </source>
</evidence>
<dbReference type="EMBL" id="ANJA01001422">
    <property type="protein sequence ID" value="ETO77238.1"/>
    <property type="molecule type" value="Genomic_DNA"/>
</dbReference>
<feature type="region of interest" description="Disordered" evidence="1">
    <location>
        <begin position="1"/>
        <end position="35"/>
    </location>
</feature>
<dbReference type="Proteomes" id="UP000028582">
    <property type="component" value="Unassembled WGS sequence"/>
</dbReference>
<sequence>MEPSDDEEIPGSLRKQESTSTVASHQGPTRPRSSG</sequence>
<name>A0A081AEC7_PHYNI</name>
<proteinExistence type="predicted"/>
<reference evidence="2 3" key="1">
    <citation type="submission" date="2013-11" db="EMBL/GenBank/DDBJ databases">
        <title>The Genome Sequence of Phytophthora parasitica P1976.</title>
        <authorList>
            <consortium name="The Broad Institute Genomics Platform"/>
            <person name="Russ C."/>
            <person name="Tyler B."/>
            <person name="Panabieres F."/>
            <person name="Shan W."/>
            <person name="Tripathy S."/>
            <person name="Grunwald N."/>
            <person name="Machado M."/>
            <person name="Johnson C.S."/>
            <person name="Walker B."/>
            <person name="Young S."/>
            <person name="Zeng Q."/>
            <person name="Gargeya S."/>
            <person name="Fitzgerald M."/>
            <person name="Haas B."/>
            <person name="Abouelleil A."/>
            <person name="Allen A.W."/>
            <person name="Alvarado L."/>
            <person name="Arachchi H.M."/>
            <person name="Berlin A.M."/>
            <person name="Chapman S.B."/>
            <person name="Gainer-Dewar J."/>
            <person name="Goldberg J."/>
            <person name="Griggs A."/>
            <person name="Gujja S."/>
            <person name="Hansen M."/>
            <person name="Howarth C."/>
            <person name="Imamovic A."/>
            <person name="Ireland A."/>
            <person name="Larimer J."/>
            <person name="McCowan C."/>
            <person name="Murphy C."/>
            <person name="Pearson M."/>
            <person name="Poon T.W."/>
            <person name="Priest M."/>
            <person name="Roberts A."/>
            <person name="Saif S."/>
            <person name="Shea T."/>
            <person name="Sisk P."/>
            <person name="Sykes S."/>
            <person name="Wortman J."/>
            <person name="Nusbaum C."/>
            <person name="Birren B."/>
        </authorList>
    </citation>
    <scope>NUCLEOTIDE SEQUENCE [LARGE SCALE GENOMIC DNA]</scope>
    <source>
        <strain evidence="2 3">P1976</strain>
    </source>
</reference>
<evidence type="ECO:0000313" key="2">
    <source>
        <dbReference type="EMBL" id="ETO77238.1"/>
    </source>
</evidence>
<dbReference type="AlphaFoldDB" id="A0A081AEC7"/>
<feature type="compositionally biased region" description="Polar residues" evidence="1">
    <location>
        <begin position="18"/>
        <end position="35"/>
    </location>
</feature>